<organism evidence="4 5">
    <name type="scientific">Globodera rostochiensis</name>
    <name type="common">Golden nematode worm</name>
    <name type="synonym">Heterodera rostochiensis</name>
    <dbReference type="NCBI Taxonomy" id="31243"/>
    <lineage>
        <taxon>Eukaryota</taxon>
        <taxon>Metazoa</taxon>
        <taxon>Ecdysozoa</taxon>
        <taxon>Nematoda</taxon>
        <taxon>Chromadorea</taxon>
        <taxon>Rhabditida</taxon>
        <taxon>Tylenchina</taxon>
        <taxon>Tylenchomorpha</taxon>
        <taxon>Tylenchoidea</taxon>
        <taxon>Heteroderidae</taxon>
        <taxon>Heteroderinae</taxon>
        <taxon>Globodera</taxon>
    </lineage>
</organism>
<evidence type="ECO:0000313" key="5">
    <source>
        <dbReference type="WBParaSite" id="Gr19_v10_g2629.t1"/>
    </source>
</evidence>
<dbReference type="SUPFAM" id="SSF56436">
    <property type="entry name" value="C-type lectin-like"/>
    <property type="match status" value="1"/>
</dbReference>
<feature type="chain" id="PRO_5037204806" evidence="2">
    <location>
        <begin position="21"/>
        <end position="559"/>
    </location>
</feature>
<name>A0A914HMV7_GLORO</name>
<dbReference type="PANTHER" id="PTHR23021:SF11">
    <property type="entry name" value="SERPENTINE RECEPTOR, CLASS T"/>
    <property type="match status" value="1"/>
</dbReference>
<dbReference type="SMART" id="SM00034">
    <property type="entry name" value="CLECT"/>
    <property type="match status" value="1"/>
</dbReference>
<dbReference type="InterPro" id="IPR001304">
    <property type="entry name" value="C-type_lectin-like"/>
</dbReference>
<evidence type="ECO:0000256" key="2">
    <source>
        <dbReference type="SAM" id="SignalP"/>
    </source>
</evidence>
<feature type="transmembrane region" description="Helical" evidence="1">
    <location>
        <begin position="372"/>
        <end position="389"/>
    </location>
</feature>
<feature type="transmembrane region" description="Helical" evidence="1">
    <location>
        <begin position="468"/>
        <end position="489"/>
    </location>
</feature>
<evidence type="ECO:0000259" key="3">
    <source>
        <dbReference type="PROSITE" id="PS50041"/>
    </source>
</evidence>
<dbReference type="WBParaSite" id="Gr19_v10_g2629.t1">
    <property type="protein sequence ID" value="Gr19_v10_g2629.t1"/>
    <property type="gene ID" value="Gr19_v10_g2629"/>
</dbReference>
<keyword evidence="1" id="KW-1133">Transmembrane helix</keyword>
<feature type="domain" description="C-type lectin" evidence="3">
    <location>
        <begin position="62"/>
        <end position="209"/>
    </location>
</feature>
<keyword evidence="1" id="KW-0812">Transmembrane</keyword>
<dbReference type="Pfam" id="PF00059">
    <property type="entry name" value="Lectin_C"/>
    <property type="match status" value="1"/>
</dbReference>
<feature type="transmembrane region" description="Helical" evidence="1">
    <location>
        <begin position="495"/>
        <end position="520"/>
    </location>
</feature>
<feature type="transmembrane region" description="Helical" evidence="1">
    <location>
        <begin position="430"/>
        <end position="448"/>
    </location>
</feature>
<feature type="transmembrane region" description="Helical" evidence="1">
    <location>
        <begin position="326"/>
        <end position="351"/>
    </location>
</feature>
<dbReference type="Proteomes" id="UP000887572">
    <property type="component" value="Unplaced"/>
</dbReference>
<dbReference type="InterPro" id="IPR016186">
    <property type="entry name" value="C-type_lectin-like/link_sf"/>
</dbReference>
<dbReference type="Gene3D" id="1.20.1070.10">
    <property type="entry name" value="Rhodopsin 7-helix transmembrane proteins"/>
    <property type="match status" value="1"/>
</dbReference>
<accession>A0A914HMV7</accession>
<reference evidence="5" key="1">
    <citation type="submission" date="2022-11" db="UniProtKB">
        <authorList>
            <consortium name="WormBaseParasite"/>
        </authorList>
    </citation>
    <scope>IDENTIFICATION</scope>
</reference>
<feature type="transmembrane region" description="Helical" evidence="1">
    <location>
        <begin position="292"/>
        <end position="314"/>
    </location>
</feature>
<dbReference type="AlphaFoldDB" id="A0A914HMV7"/>
<dbReference type="Gene3D" id="3.10.100.10">
    <property type="entry name" value="Mannose-Binding Protein A, subunit A"/>
    <property type="match status" value="1"/>
</dbReference>
<dbReference type="PROSITE" id="PS50041">
    <property type="entry name" value="C_TYPE_LECTIN_2"/>
    <property type="match status" value="1"/>
</dbReference>
<protein>
    <submittedName>
        <fullName evidence="5">C-type lectin domain-containing protein</fullName>
    </submittedName>
</protein>
<evidence type="ECO:0000256" key="1">
    <source>
        <dbReference type="SAM" id="Phobius"/>
    </source>
</evidence>
<evidence type="ECO:0000313" key="4">
    <source>
        <dbReference type="Proteomes" id="UP000887572"/>
    </source>
</evidence>
<feature type="transmembrane region" description="Helical" evidence="1">
    <location>
        <begin position="259"/>
        <end position="280"/>
    </location>
</feature>
<dbReference type="Pfam" id="PF10321">
    <property type="entry name" value="7TM_GPCR_Srt"/>
    <property type="match status" value="1"/>
</dbReference>
<feature type="signal peptide" evidence="2">
    <location>
        <begin position="1"/>
        <end position="20"/>
    </location>
</feature>
<dbReference type="InterPro" id="IPR019425">
    <property type="entry name" value="7TM_GPCR_serpentine_rcpt_Srt"/>
</dbReference>
<proteinExistence type="predicted"/>
<keyword evidence="2" id="KW-0732">Signal</keyword>
<keyword evidence="1" id="KW-0472">Membrane</keyword>
<dbReference type="PANTHER" id="PTHR23021">
    <property type="entry name" value="SERPENTINE RECEPTOR, CLASS T"/>
    <property type="match status" value="1"/>
</dbReference>
<sequence length="559" mass="64271">MHSTLLKMMLTFYLFTASQCRINARQRVPTAGVEPSSSNDGMPECSSGHGASVCDGFGWTLFKGKCYKVLEGLMDWNHIIAACKSESAILVCIQNEDENHFVGQLIAKPIERSIENYRLETTLFNTFWIGLNRVKDGDRYISTWVNGEKARFGNLPEITTTVSTTGANHKYPWGEGQPSGANKFTDPTGAKEQCTHMFSADGRWNDAECRVQMSGGSRKWTEVMDLFFFRRAEYERLYNCTGLEINSIALESRRFVPESIAVCVLCAIYYVLYMPCIYSIWKHTRDNSCYKLLFYIGIIDLGVLWIIGFFTGWANLRGAVFCSYPTLMYFVGMAGIVLWIAESSADLILALNRCLDLVSPRFSHILFSGPRTWLWIAGCSLYAFYWALFMKPGVYSSIYFGWFFYPFVGYRTGDDQHEYEQWLHSVHNTVVAFLSPLIYLIFAAKLFYDVRKSRRQFVVVVSEMQIRIFTQVFLVSLMNTLTGFLYVYMQSNEVHQWMITLAEFAWFHVHGFPPVIYLALNKTIREDCRLMFVKLFQRHRIGHITAVTVLRPEGGRSII</sequence>
<dbReference type="InterPro" id="IPR016187">
    <property type="entry name" value="CTDL_fold"/>
</dbReference>
<keyword evidence="4" id="KW-1185">Reference proteome</keyword>
<dbReference type="SUPFAM" id="SSF81321">
    <property type="entry name" value="Family A G protein-coupled receptor-like"/>
    <property type="match status" value="1"/>
</dbReference>